<feature type="transmembrane region" description="Helical" evidence="1">
    <location>
        <begin position="60"/>
        <end position="79"/>
    </location>
</feature>
<dbReference type="Proteomes" id="UP001177160">
    <property type="component" value="Unassembled WGS sequence"/>
</dbReference>
<reference evidence="2" key="1">
    <citation type="submission" date="2022-09" db="EMBL/GenBank/DDBJ databases">
        <title>Novel Mycoplasma species identified in domestic and wild animals.</title>
        <authorList>
            <person name="Volokhov D.V."/>
            <person name="Furtak V.A."/>
            <person name="Zagorodnyaya T.A."/>
        </authorList>
    </citation>
    <scope>NUCLEOTIDE SEQUENCE</scope>
    <source>
        <strain evidence="2">Oakley</strain>
    </source>
</reference>
<feature type="transmembrane region" description="Helical" evidence="1">
    <location>
        <begin position="91"/>
        <end position="111"/>
    </location>
</feature>
<accession>A0ABT2Y6A5</accession>
<feature type="transmembrane region" description="Helical" evidence="1">
    <location>
        <begin position="149"/>
        <end position="167"/>
    </location>
</feature>
<keyword evidence="3" id="KW-1185">Reference proteome</keyword>
<evidence type="ECO:0000256" key="1">
    <source>
        <dbReference type="SAM" id="Phobius"/>
    </source>
</evidence>
<organism evidence="2 3">
    <name type="scientific">Paracholeplasma manati</name>
    <dbReference type="NCBI Taxonomy" id="591373"/>
    <lineage>
        <taxon>Bacteria</taxon>
        <taxon>Bacillati</taxon>
        <taxon>Mycoplasmatota</taxon>
        <taxon>Mollicutes</taxon>
        <taxon>Acholeplasmatales</taxon>
        <taxon>Acholeplasmataceae</taxon>
        <taxon>Paracholeplasma</taxon>
    </lineage>
</organism>
<keyword evidence="1" id="KW-0472">Membrane</keyword>
<gene>
    <name evidence="2" type="ORF">N7548_05430</name>
</gene>
<keyword evidence="1" id="KW-0812">Transmembrane</keyword>
<evidence type="ECO:0008006" key="4">
    <source>
        <dbReference type="Google" id="ProtNLM"/>
    </source>
</evidence>
<proteinExistence type="predicted"/>
<feature type="transmembrane region" description="Helical" evidence="1">
    <location>
        <begin position="12"/>
        <end position="30"/>
    </location>
</feature>
<dbReference type="EMBL" id="JAOVQM010000003">
    <property type="protein sequence ID" value="MCV2232266.1"/>
    <property type="molecule type" value="Genomic_DNA"/>
</dbReference>
<evidence type="ECO:0000313" key="3">
    <source>
        <dbReference type="Proteomes" id="UP001177160"/>
    </source>
</evidence>
<sequence>MQNILKTIGKYIQPIIYTLLILAAAGFYAYTLGYSTNWAYIVSETRASQFYLASQTANRVLSQVGFIGVVLLLLLIFTASLSRKTFYKSNIVLSILSSITLVVSAVLTLYYNSVLEPMYRNISPLEVPDHLYQIRRTVKNYMVFQFGNLYAIFMIVVAVLVVVFLVYKLKAQKERAQLIQEAVKSYGNH</sequence>
<name>A0ABT2Y6A5_9MOLU</name>
<dbReference type="RefSeq" id="WP_263608452.1">
    <property type="nucleotide sequence ID" value="NZ_JAOVQM010000003.1"/>
</dbReference>
<comment type="caution">
    <text evidence="2">The sequence shown here is derived from an EMBL/GenBank/DDBJ whole genome shotgun (WGS) entry which is preliminary data.</text>
</comment>
<protein>
    <recommendedName>
        <fullName evidence="4">DUF4149 domain-containing protein</fullName>
    </recommendedName>
</protein>
<keyword evidence="1" id="KW-1133">Transmembrane helix</keyword>
<evidence type="ECO:0000313" key="2">
    <source>
        <dbReference type="EMBL" id="MCV2232266.1"/>
    </source>
</evidence>